<gene>
    <name evidence="1" type="ORF">J2W83_004553</name>
</gene>
<organism evidence="1 2">
    <name type="scientific">Pseudomonas hunanensis</name>
    <dbReference type="NCBI Taxonomy" id="1247546"/>
    <lineage>
        <taxon>Bacteria</taxon>
        <taxon>Pseudomonadati</taxon>
        <taxon>Pseudomonadota</taxon>
        <taxon>Gammaproteobacteria</taxon>
        <taxon>Pseudomonadales</taxon>
        <taxon>Pseudomonadaceae</taxon>
        <taxon>Pseudomonas</taxon>
    </lineage>
</organism>
<protein>
    <submittedName>
        <fullName evidence="1">ATPase subunit of ABC transporter with duplicated ATPase domains</fullName>
    </submittedName>
</protein>
<accession>A0ACC6K951</accession>
<evidence type="ECO:0000313" key="1">
    <source>
        <dbReference type="EMBL" id="MDR6714916.1"/>
    </source>
</evidence>
<keyword evidence="2" id="KW-1185">Reference proteome</keyword>
<evidence type="ECO:0000313" key="2">
    <source>
        <dbReference type="Proteomes" id="UP001259587"/>
    </source>
</evidence>
<sequence length="526" mass="57432">MTNTSILTLDSVTLVLPNGRPLFTDLNESFDQRRTGLVGRNGVGKSLLGQILAGMREPSSGRCLRHGRVHHLQQQLITPGIRVADLAQVGGVLAALQRIEAGSVDPADFETVGERWDIREQLHAQFARCGLAAIDLQCEAACLSGGQAMRVALAGALISQADYLVLDEPSNHLDQQARRQLLAMLEGWHKGLLVISHDRALLGQMQRIVELSPQGLRSYGGNHAFYVAHKAEQQRCAQQELARLKHQRQLQARDLQRQRESLERHQARAGRHAKQANQAKVLLDRQQQRSQATAGKQRHDQRVAQAHLSEQLRLAARQVGRDQPIILQAPTAHRHPGREVLAVHDLQLPRGQSGPLNLRLCSGERVAVTGANGSGKSTLLQVLHGTLQPASGSVRLTGESVLLDQHCSVLAADHSTLDHLRQANPGLDQAELRTRLAQLGLDASRIDLPSALLSGGERLKAALAAVLYGERAVDMLLLDEPSNHLDLPSLEALECMLGAFRGGLVVVSHDPVFLHRLQLNGYLQLG</sequence>
<comment type="caution">
    <text evidence="1">The sequence shown here is derived from an EMBL/GenBank/DDBJ whole genome shotgun (WGS) entry which is preliminary data.</text>
</comment>
<name>A0ACC6K951_9PSED</name>
<dbReference type="Proteomes" id="UP001259587">
    <property type="component" value="Unassembled WGS sequence"/>
</dbReference>
<proteinExistence type="predicted"/>
<reference evidence="1" key="1">
    <citation type="submission" date="2023-07" db="EMBL/GenBank/DDBJ databases">
        <title>Sorghum-associated microbial communities from plants grown in Nebraska, USA.</title>
        <authorList>
            <person name="Schachtman D."/>
        </authorList>
    </citation>
    <scope>NUCLEOTIDE SEQUENCE</scope>
    <source>
        <strain evidence="1">BE56</strain>
    </source>
</reference>
<dbReference type="EMBL" id="JAVDTH010000038">
    <property type="protein sequence ID" value="MDR6714916.1"/>
    <property type="molecule type" value="Genomic_DNA"/>
</dbReference>